<feature type="transmembrane region" description="Helical" evidence="2">
    <location>
        <begin position="194"/>
        <end position="218"/>
    </location>
</feature>
<accession>A0A6J5TS34</accession>
<evidence type="ECO:0008006" key="5">
    <source>
        <dbReference type="Google" id="ProtNLM"/>
    </source>
</evidence>
<gene>
    <name evidence="3" type="ORF">CURHAP_LOCUS9030</name>
</gene>
<dbReference type="PANTHER" id="PTHR33287">
    <property type="entry name" value="OS03G0453550 PROTEIN"/>
    <property type="match status" value="1"/>
</dbReference>
<feature type="compositionally biased region" description="Basic and acidic residues" evidence="1">
    <location>
        <begin position="21"/>
        <end position="30"/>
    </location>
</feature>
<proteinExistence type="predicted"/>
<keyword evidence="2" id="KW-0812">Transmembrane</keyword>
<evidence type="ECO:0000313" key="3">
    <source>
        <dbReference type="EMBL" id="CAB4266673.1"/>
    </source>
</evidence>
<dbReference type="AlphaFoldDB" id="A0A6J5TS34"/>
<evidence type="ECO:0000256" key="1">
    <source>
        <dbReference type="SAM" id="MobiDB-lite"/>
    </source>
</evidence>
<sequence length="253" mass="28789">MANHQLSYSLSMANHQYPPNGDKEKRENMEKRKQELLTTIEKQDDKVHQLQTSAFNLANYYFVFQGIILGAIVTATSALRCSDRWFLFSLSLIAAILNLVSLLVIGSNYKRSVMQRHQTKGELIELESDLSKLETSPSDQGLKTKILSYWDTTNIQHPQVASNHHPATLDIKEEPEVRHKRRVIPVVTNHLREFYFVLCMGIFIIFAVIVIVGCWTIPCKKTLQCTPQISNANSDKCIRVCEGAKCMSICAQF</sequence>
<name>A0A6J5TS34_PRUAR</name>
<feature type="transmembrane region" description="Helical" evidence="2">
    <location>
        <begin position="60"/>
        <end position="79"/>
    </location>
</feature>
<dbReference type="PANTHER" id="PTHR33287:SF2">
    <property type="entry name" value="TRANSMEMBRANE PROTEIN"/>
    <property type="match status" value="1"/>
</dbReference>
<keyword evidence="2" id="KW-0472">Membrane</keyword>
<dbReference type="EMBL" id="CAEKDK010000001">
    <property type="protein sequence ID" value="CAB4266673.1"/>
    <property type="molecule type" value="Genomic_DNA"/>
</dbReference>
<feature type="compositionally biased region" description="Polar residues" evidence="1">
    <location>
        <begin position="1"/>
        <end position="14"/>
    </location>
</feature>
<evidence type="ECO:0000313" key="4">
    <source>
        <dbReference type="Proteomes" id="UP000507222"/>
    </source>
</evidence>
<reference evidence="3 4" key="1">
    <citation type="submission" date="2020-05" db="EMBL/GenBank/DDBJ databases">
        <authorList>
            <person name="Campoy J."/>
            <person name="Schneeberger K."/>
            <person name="Spophaly S."/>
        </authorList>
    </citation>
    <scope>NUCLEOTIDE SEQUENCE [LARGE SCALE GENOMIC DNA]</scope>
    <source>
        <strain evidence="3">PruArmRojPasFocal</strain>
    </source>
</reference>
<protein>
    <recommendedName>
        <fullName evidence="5">Transmembrane protein</fullName>
    </recommendedName>
</protein>
<keyword evidence="2" id="KW-1133">Transmembrane helix</keyword>
<organism evidence="3 4">
    <name type="scientific">Prunus armeniaca</name>
    <name type="common">Apricot</name>
    <name type="synonym">Armeniaca vulgaris</name>
    <dbReference type="NCBI Taxonomy" id="36596"/>
    <lineage>
        <taxon>Eukaryota</taxon>
        <taxon>Viridiplantae</taxon>
        <taxon>Streptophyta</taxon>
        <taxon>Embryophyta</taxon>
        <taxon>Tracheophyta</taxon>
        <taxon>Spermatophyta</taxon>
        <taxon>Magnoliopsida</taxon>
        <taxon>eudicotyledons</taxon>
        <taxon>Gunneridae</taxon>
        <taxon>Pentapetalae</taxon>
        <taxon>rosids</taxon>
        <taxon>fabids</taxon>
        <taxon>Rosales</taxon>
        <taxon>Rosaceae</taxon>
        <taxon>Amygdaloideae</taxon>
        <taxon>Amygdaleae</taxon>
        <taxon>Prunus</taxon>
    </lineage>
</organism>
<evidence type="ECO:0000256" key="2">
    <source>
        <dbReference type="SAM" id="Phobius"/>
    </source>
</evidence>
<feature type="region of interest" description="Disordered" evidence="1">
    <location>
        <begin position="1"/>
        <end position="30"/>
    </location>
</feature>
<feature type="transmembrane region" description="Helical" evidence="2">
    <location>
        <begin position="85"/>
        <end position="106"/>
    </location>
</feature>
<dbReference type="Proteomes" id="UP000507222">
    <property type="component" value="Unassembled WGS sequence"/>
</dbReference>